<name>A0ABY3VRF5_9MYCO</name>
<gene>
    <name evidence="2" type="ORF">MKK62_26070</name>
</gene>
<proteinExistence type="predicted"/>
<reference evidence="2" key="1">
    <citation type="submission" date="2022-08" db="EMBL/GenBank/DDBJ databases">
        <title>Whole genome sequencing of non-tuberculosis mycobacteria type-strains.</title>
        <authorList>
            <person name="Igarashi Y."/>
            <person name="Osugi A."/>
            <person name="Mitarai S."/>
        </authorList>
    </citation>
    <scope>NUCLEOTIDE SEQUENCE</scope>
    <source>
        <strain evidence="2">DSM 45127</strain>
    </source>
</reference>
<dbReference type="InterPro" id="IPR011008">
    <property type="entry name" value="Dimeric_a/b-barrel"/>
</dbReference>
<dbReference type="Proteomes" id="UP001055336">
    <property type="component" value="Chromosome"/>
</dbReference>
<sequence length="95" mass="10255">MSAYAIFIRQQTHDPASLAHYADAVATLLEDHPVKVLALYGKCNVLEGDLVEGAVILEFPTLEAAKAWYGSAAYAQILPLRLDGATYSSFIVEGI</sequence>
<dbReference type="EMBL" id="CP092488">
    <property type="protein sequence ID" value="UMB69752.1"/>
    <property type="molecule type" value="Genomic_DNA"/>
</dbReference>
<dbReference type="Pfam" id="PF07045">
    <property type="entry name" value="DUF1330"/>
    <property type="match status" value="1"/>
</dbReference>
<dbReference type="SUPFAM" id="SSF54909">
    <property type="entry name" value="Dimeric alpha+beta barrel"/>
    <property type="match status" value="1"/>
</dbReference>
<evidence type="ECO:0000259" key="1">
    <source>
        <dbReference type="Pfam" id="PF07045"/>
    </source>
</evidence>
<keyword evidence="3" id="KW-1185">Reference proteome</keyword>
<feature type="domain" description="DUF1330" evidence="1">
    <location>
        <begin position="2"/>
        <end position="95"/>
    </location>
</feature>
<accession>A0ABY3VRF5</accession>
<evidence type="ECO:0000313" key="3">
    <source>
        <dbReference type="Proteomes" id="UP001055336"/>
    </source>
</evidence>
<dbReference type="PANTHER" id="PTHR41521">
    <property type="match status" value="1"/>
</dbReference>
<organism evidence="2 3">
    <name type="scientific">Mycobacterium paraterrae</name>
    <dbReference type="NCBI Taxonomy" id="577492"/>
    <lineage>
        <taxon>Bacteria</taxon>
        <taxon>Bacillati</taxon>
        <taxon>Actinomycetota</taxon>
        <taxon>Actinomycetes</taxon>
        <taxon>Mycobacteriales</taxon>
        <taxon>Mycobacteriaceae</taxon>
        <taxon>Mycobacterium</taxon>
    </lineage>
</organism>
<dbReference type="Gene3D" id="3.30.70.100">
    <property type="match status" value="1"/>
</dbReference>
<dbReference type="RefSeq" id="WP_240261483.1">
    <property type="nucleotide sequence ID" value="NZ_CP092488.2"/>
</dbReference>
<dbReference type="PANTHER" id="PTHR41521:SF4">
    <property type="entry name" value="BLR0684 PROTEIN"/>
    <property type="match status" value="1"/>
</dbReference>
<protein>
    <submittedName>
        <fullName evidence="2">DUF1330 domain-containing protein</fullName>
    </submittedName>
</protein>
<evidence type="ECO:0000313" key="2">
    <source>
        <dbReference type="EMBL" id="UMB69752.1"/>
    </source>
</evidence>
<dbReference type="InterPro" id="IPR010753">
    <property type="entry name" value="DUF1330"/>
</dbReference>